<dbReference type="InterPro" id="IPR050679">
    <property type="entry name" value="Bact_HTH_transcr_reg"/>
</dbReference>
<sequence length="241" mass="28266">MDDSSTKFRYLSVYQDIKDKIEKGVFLQGEKLKTEKEYQQEYGVSRDTIRKAFGKLENEDYIVKKTAVGTFVKYKKSNYVLSSLESFSEQMRKRGIEPSSEFVSIELNTISNKHIINELEIGKEEKCYKITRIRKGDGEPMAYEIAYVPQKLCPDMQKYLDDRSSLYEIYETVYHYKLGNGKIRLEADLPSSVIQESLRLNHDSPVLKMECTTRLEDETPLYFVECYYIGEKYFFSAILPR</sequence>
<dbReference type="CDD" id="cd07377">
    <property type="entry name" value="WHTH_GntR"/>
    <property type="match status" value="1"/>
</dbReference>
<dbReference type="Gene3D" id="3.40.1410.10">
    <property type="entry name" value="Chorismate lyase-like"/>
    <property type="match status" value="1"/>
</dbReference>
<dbReference type="Proteomes" id="UP001299608">
    <property type="component" value="Unassembled WGS sequence"/>
</dbReference>
<name>A0AAW5C3T7_9FIRM</name>
<evidence type="ECO:0000259" key="4">
    <source>
        <dbReference type="PROSITE" id="PS50949"/>
    </source>
</evidence>
<dbReference type="PROSITE" id="PS50949">
    <property type="entry name" value="HTH_GNTR"/>
    <property type="match status" value="1"/>
</dbReference>
<dbReference type="SMART" id="SM00345">
    <property type="entry name" value="HTH_GNTR"/>
    <property type="match status" value="1"/>
</dbReference>
<evidence type="ECO:0000313" key="5">
    <source>
        <dbReference type="EMBL" id="MCG4747166.1"/>
    </source>
</evidence>
<dbReference type="InterPro" id="IPR011663">
    <property type="entry name" value="UTRA"/>
</dbReference>
<accession>A0AAW5C3T7</accession>
<dbReference type="Pfam" id="PF00392">
    <property type="entry name" value="GntR"/>
    <property type="match status" value="1"/>
</dbReference>
<dbReference type="InterPro" id="IPR000524">
    <property type="entry name" value="Tscrpt_reg_HTH_GntR"/>
</dbReference>
<dbReference type="PRINTS" id="PR00035">
    <property type="entry name" value="HTHGNTR"/>
</dbReference>
<keyword evidence="1" id="KW-0805">Transcription regulation</keyword>
<dbReference type="SMART" id="SM00866">
    <property type="entry name" value="UTRA"/>
    <property type="match status" value="1"/>
</dbReference>
<dbReference type="InterPro" id="IPR036388">
    <property type="entry name" value="WH-like_DNA-bd_sf"/>
</dbReference>
<dbReference type="GO" id="GO:0003677">
    <property type="term" value="F:DNA binding"/>
    <property type="evidence" value="ECO:0007669"/>
    <property type="project" value="UniProtKB-KW"/>
</dbReference>
<keyword evidence="7" id="KW-1185">Reference proteome</keyword>
<dbReference type="PANTHER" id="PTHR44846">
    <property type="entry name" value="MANNOSYL-D-GLYCERATE TRANSPORT/METABOLISM SYSTEM REPRESSOR MNGR-RELATED"/>
    <property type="match status" value="1"/>
</dbReference>
<dbReference type="Pfam" id="PF07702">
    <property type="entry name" value="UTRA"/>
    <property type="match status" value="1"/>
</dbReference>
<organism evidence="5 8">
    <name type="scientific">Enterocloster aldenensis</name>
    <dbReference type="NCBI Taxonomy" id="358742"/>
    <lineage>
        <taxon>Bacteria</taxon>
        <taxon>Bacillati</taxon>
        <taxon>Bacillota</taxon>
        <taxon>Clostridia</taxon>
        <taxon>Lachnospirales</taxon>
        <taxon>Lachnospiraceae</taxon>
        <taxon>Enterocloster</taxon>
    </lineage>
</organism>
<keyword evidence="2" id="KW-0238">DNA-binding</keyword>
<evidence type="ECO:0000313" key="8">
    <source>
        <dbReference type="Proteomes" id="UP001299608"/>
    </source>
</evidence>
<dbReference type="GO" id="GO:0003700">
    <property type="term" value="F:DNA-binding transcription factor activity"/>
    <property type="evidence" value="ECO:0007669"/>
    <property type="project" value="InterPro"/>
</dbReference>
<evidence type="ECO:0000256" key="1">
    <source>
        <dbReference type="ARBA" id="ARBA00023015"/>
    </source>
</evidence>
<proteinExistence type="predicted"/>
<evidence type="ECO:0000256" key="2">
    <source>
        <dbReference type="ARBA" id="ARBA00023125"/>
    </source>
</evidence>
<dbReference type="Proteomes" id="UP000669239">
    <property type="component" value="Unassembled WGS sequence"/>
</dbReference>
<reference evidence="5" key="3">
    <citation type="submission" date="2022-01" db="EMBL/GenBank/DDBJ databases">
        <title>Collection of gut derived symbiotic bacterial strains cultured from healthy donors.</title>
        <authorList>
            <person name="Lin H."/>
            <person name="Kohout C."/>
            <person name="Waligurski E."/>
            <person name="Pamer E.G."/>
        </authorList>
    </citation>
    <scope>NUCLEOTIDE SEQUENCE</scope>
    <source>
        <strain evidence="5">DFI.6.55</strain>
    </source>
</reference>
<evidence type="ECO:0000256" key="3">
    <source>
        <dbReference type="ARBA" id="ARBA00023163"/>
    </source>
</evidence>
<dbReference type="EMBL" id="JAKNGE010000021">
    <property type="protein sequence ID" value="MCG4747166.1"/>
    <property type="molecule type" value="Genomic_DNA"/>
</dbReference>
<dbReference type="InterPro" id="IPR028978">
    <property type="entry name" value="Chorismate_lyase_/UTRA_dom_sf"/>
</dbReference>
<evidence type="ECO:0000313" key="7">
    <source>
        <dbReference type="Proteomes" id="UP000669239"/>
    </source>
</evidence>
<dbReference type="EMBL" id="JAAITT010000055">
    <property type="protein sequence ID" value="NSJ52031.1"/>
    <property type="molecule type" value="Genomic_DNA"/>
</dbReference>
<dbReference type="InterPro" id="IPR036390">
    <property type="entry name" value="WH_DNA-bd_sf"/>
</dbReference>
<dbReference type="PANTHER" id="PTHR44846:SF1">
    <property type="entry name" value="MANNOSYL-D-GLYCERATE TRANSPORT_METABOLISM SYSTEM REPRESSOR MNGR-RELATED"/>
    <property type="match status" value="1"/>
</dbReference>
<dbReference type="SUPFAM" id="SSF64288">
    <property type="entry name" value="Chorismate lyase-like"/>
    <property type="match status" value="1"/>
</dbReference>
<reference evidence="6" key="2">
    <citation type="submission" date="2020-02" db="EMBL/GenBank/DDBJ databases">
        <authorList>
            <person name="Littmann E."/>
            <person name="Sorbara M."/>
        </authorList>
    </citation>
    <scope>NUCLEOTIDE SEQUENCE</scope>
    <source>
        <strain evidence="6">MSK.1.17</strain>
    </source>
</reference>
<dbReference type="GO" id="GO:0045892">
    <property type="term" value="P:negative regulation of DNA-templated transcription"/>
    <property type="evidence" value="ECO:0007669"/>
    <property type="project" value="TreeGrafter"/>
</dbReference>
<keyword evidence="3" id="KW-0804">Transcription</keyword>
<dbReference type="RefSeq" id="WP_117557723.1">
    <property type="nucleotide sequence ID" value="NZ_BAABZL010000001.1"/>
</dbReference>
<reference evidence="6 7" key="1">
    <citation type="journal article" date="2020" name="Cell Host Microbe">
        <title>Functional and Genomic Variation between Human-Derived Isolates of Lachnospiraceae Reveals Inter- and Intra-Species Diversity.</title>
        <authorList>
            <person name="Sorbara M.T."/>
            <person name="Littmann E.R."/>
            <person name="Fontana E."/>
            <person name="Moody T.U."/>
            <person name="Kohout C.E."/>
            <person name="Gjonbalaj M."/>
            <person name="Eaton V."/>
            <person name="Seok R."/>
            <person name="Leiner I.M."/>
            <person name="Pamer E.G."/>
        </authorList>
    </citation>
    <scope>NUCLEOTIDE SEQUENCE [LARGE SCALE GENOMIC DNA]</scope>
    <source>
        <strain evidence="6 7">MSK.1.17</strain>
    </source>
</reference>
<dbReference type="GeneID" id="97205662"/>
<protein>
    <submittedName>
        <fullName evidence="5">GntR family transcriptional regulator</fullName>
    </submittedName>
</protein>
<comment type="caution">
    <text evidence="5">The sequence shown here is derived from an EMBL/GenBank/DDBJ whole genome shotgun (WGS) entry which is preliminary data.</text>
</comment>
<dbReference type="SUPFAM" id="SSF46785">
    <property type="entry name" value="Winged helix' DNA-binding domain"/>
    <property type="match status" value="1"/>
</dbReference>
<gene>
    <name evidence="6" type="ORF">G5B36_25555</name>
    <name evidence="5" type="ORF">L0N08_17205</name>
</gene>
<dbReference type="AlphaFoldDB" id="A0AAW5C3T7"/>
<evidence type="ECO:0000313" key="6">
    <source>
        <dbReference type="EMBL" id="NSJ52031.1"/>
    </source>
</evidence>
<feature type="domain" description="HTH gntR-type" evidence="4">
    <location>
        <begin position="7"/>
        <end position="75"/>
    </location>
</feature>
<dbReference type="Gene3D" id="1.10.10.10">
    <property type="entry name" value="Winged helix-like DNA-binding domain superfamily/Winged helix DNA-binding domain"/>
    <property type="match status" value="1"/>
</dbReference>